<dbReference type="EC" id="2.7.11.1" evidence="1"/>
<dbReference type="InterPro" id="IPR011009">
    <property type="entry name" value="Kinase-like_dom_sf"/>
</dbReference>
<dbReference type="OrthoDB" id="3679634at2"/>
<keyword evidence="3" id="KW-0808">Transferase</keyword>
<proteinExistence type="predicted"/>
<keyword evidence="2" id="KW-0723">Serine/threonine-protein kinase</keyword>
<feature type="transmembrane region" description="Helical" evidence="8">
    <location>
        <begin position="651"/>
        <end position="674"/>
    </location>
</feature>
<feature type="transmembrane region" description="Helical" evidence="8">
    <location>
        <begin position="681"/>
        <end position="701"/>
    </location>
</feature>
<keyword evidence="4" id="KW-0547">Nucleotide-binding</keyword>
<evidence type="ECO:0000256" key="6">
    <source>
        <dbReference type="ARBA" id="ARBA00022840"/>
    </source>
</evidence>
<evidence type="ECO:0000256" key="8">
    <source>
        <dbReference type="SAM" id="Phobius"/>
    </source>
</evidence>
<evidence type="ECO:0000313" key="10">
    <source>
        <dbReference type="EMBL" id="MVX60624.1"/>
    </source>
</evidence>
<dbReference type="PANTHER" id="PTHR43289">
    <property type="entry name" value="MITOGEN-ACTIVATED PROTEIN KINASE KINASE KINASE 20-RELATED"/>
    <property type="match status" value="1"/>
</dbReference>
<accession>A0A6N8JNJ3</accession>
<evidence type="ECO:0000256" key="4">
    <source>
        <dbReference type="ARBA" id="ARBA00022741"/>
    </source>
</evidence>
<feature type="transmembrane region" description="Helical" evidence="8">
    <location>
        <begin position="789"/>
        <end position="808"/>
    </location>
</feature>
<dbReference type="EMBL" id="WSRR01000006">
    <property type="protein sequence ID" value="MVX60624.1"/>
    <property type="molecule type" value="Genomic_DNA"/>
</dbReference>
<keyword evidence="8" id="KW-0472">Membrane</keyword>
<organism evidence="10 11">
    <name type="scientific">Adlercreutzia mucosicola</name>
    <dbReference type="NCBI Taxonomy" id="580026"/>
    <lineage>
        <taxon>Bacteria</taxon>
        <taxon>Bacillati</taxon>
        <taxon>Actinomycetota</taxon>
        <taxon>Coriobacteriia</taxon>
        <taxon>Eggerthellales</taxon>
        <taxon>Eggerthellaceae</taxon>
        <taxon>Adlercreutzia</taxon>
    </lineage>
</organism>
<sequence length="826" mass="85568">MASSPLILDRYRVVGQAGAGGYGTVVHAFDTHLKRDVAIKCIELSEDEVARARLVALEARMAADLEGGQGAAAAAGRVAGAVGSAGSAARGRSGASASSAVAGRAASAAAPAAPSFPSDPDFLRGVDERRAGVASRRSVPTAADEVPPWEDAVATPEAPWEATIVPWGAGTAGFDAGPAAGAGVDGRAIPRKTRHAPEAAYVPPVEVQEAAPISDYFDESAVDVRHLRGIRPSRTIDGATERRRRRGGRHTVRTESAAASAPVVSRPAPSTDFEEPDDADLFEHIPGLEEARSVAKLSDANIVTVYDCAVEDSTAYVIMEYIEGKTLAEIIDEIDDSITLDIVAAVFTAVSHALEVAHGEQTLHLDIKPENVIVNSKGVAKVTDFGLAALMDATGSGTTGGGTIGYMPLEQMRQEPLDVRTDEWALASLTYEMLTGSNPFFASTLRAAEELIEDAELVLPSLCWDELDAEADDIMFMALDPEMDERFGTVTEFAEALTPLLGNAKKGKKALADIVKGVDLPEADPEPERPREPLAPFVDRLGLRGAAIVARIVSALAVGLLAAVGLANIHLNAGSPGGLLDDATVVYWVLVAVCAAVAAVRPSIGILFGYAMLAAGLAGAGAWALTLLLAAVVAGWWYLVGCRGTSQATVALLQPLFGSIGFGGLAPVGAGVFLPVIQSALTAAFAFFVALIMAACGSMDVMNWDALLHFSFSNNPQAACVALISQGGTWVIGISWVVAAAAYSLCCVRGTKAFDVAGAVIAAVVLIAGACAAAHLANFGGSWLPAPSALLGALVPGVIGIIAAAMNIPDRARWAEEEWYLDDEAV</sequence>
<gene>
    <name evidence="10" type="ORF">GKZ27_04000</name>
</gene>
<dbReference type="InterPro" id="IPR000719">
    <property type="entry name" value="Prot_kinase_dom"/>
</dbReference>
<dbReference type="AlphaFoldDB" id="A0A6N8JNJ3"/>
<evidence type="ECO:0000256" key="2">
    <source>
        <dbReference type="ARBA" id="ARBA00022527"/>
    </source>
</evidence>
<feature type="transmembrane region" description="Helical" evidence="8">
    <location>
        <begin position="721"/>
        <end position="744"/>
    </location>
</feature>
<feature type="transmembrane region" description="Helical" evidence="8">
    <location>
        <begin position="756"/>
        <end position="777"/>
    </location>
</feature>
<keyword evidence="8" id="KW-1133">Transmembrane helix</keyword>
<reference evidence="10 11" key="1">
    <citation type="submission" date="2019-12" db="EMBL/GenBank/DDBJ databases">
        <title>Microbes associate with the intestines of laboratory mice.</title>
        <authorList>
            <person name="Navarre W."/>
            <person name="Wong E."/>
        </authorList>
    </citation>
    <scope>NUCLEOTIDE SEQUENCE [LARGE SCALE GENOMIC DNA]</scope>
    <source>
        <strain evidence="10 11">NM66_B29</strain>
    </source>
</reference>
<keyword evidence="11" id="KW-1185">Reference proteome</keyword>
<name>A0A6N8JNJ3_9ACTN</name>
<keyword evidence="6" id="KW-0067">ATP-binding</keyword>
<dbReference type="GO" id="GO:0004674">
    <property type="term" value="F:protein serine/threonine kinase activity"/>
    <property type="evidence" value="ECO:0007669"/>
    <property type="project" value="UniProtKB-KW"/>
</dbReference>
<evidence type="ECO:0000256" key="7">
    <source>
        <dbReference type="SAM" id="MobiDB-lite"/>
    </source>
</evidence>
<comment type="caution">
    <text evidence="10">The sequence shown here is derived from an EMBL/GenBank/DDBJ whole genome shotgun (WGS) entry which is preliminary data.</text>
</comment>
<dbReference type="RefSeq" id="WP_160345219.1">
    <property type="nucleotide sequence ID" value="NZ_WSRR01000006.1"/>
</dbReference>
<dbReference type="PANTHER" id="PTHR43289:SF6">
    <property type="entry name" value="SERINE_THREONINE-PROTEIN KINASE NEKL-3"/>
    <property type="match status" value="1"/>
</dbReference>
<dbReference type="SMART" id="SM00220">
    <property type="entry name" value="S_TKc"/>
    <property type="match status" value="1"/>
</dbReference>
<dbReference type="Proteomes" id="UP000463388">
    <property type="component" value="Unassembled WGS sequence"/>
</dbReference>
<feature type="transmembrane region" description="Helical" evidence="8">
    <location>
        <begin position="607"/>
        <end position="639"/>
    </location>
</feature>
<feature type="transmembrane region" description="Helical" evidence="8">
    <location>
        <begin position="583"/>
        <end position="600"/>
    </location>
</feature>
<dbReference type="Pfam" id="PF00069">
    <property type="entry name" value="Pkinase"/>
    <property type="match status" value="1"/>
</dbReference>
<protein>
    <recommendedName>
        <fullName evidence="1">non-specific serine/threonine protein kinase</fullName>
        <ecNumber evidence="1">2.7.11.1</ecNumber>
    </recommendedName>
</protein>
<evidence type="ECO:0000313" key="11">
    <source>
        <dbReference type="Proteomes" id="UP000463388"/>
    </source>
</evidence>
<evidence type="ECO:0000259" key="9">
    <source>
        <dbReference type="PROSITE" id="PS50011"/>
    </source>
</evidence>
<dbReference type="PROSITE" id="PS50011">
    <property type="entry name" value="PROTEIN_KINASE_DOM"/>
    <property type="match status" value="1"/>
</dbReference>
<keyword evidence="8" id="KW-0812">Transmembrane</keyword>
<evidence type="ECO:0000256" key="5">
    <source>
        <dbReference type="ARBA" id="ARBA00022777"/>
    </source>
</evidence>
<dbReference type="Gene3D" id="3.30.200.20">
    <property type="entry name" value="Phosphorylase Kinase, domain 1"/>
    <property type="match status" value="2"/>
</dbReference>
<dbReference type="SUPFAM" id="SSF56112">
    <property type="entry name" value="Protein kinase-like (PK-like)"/>
    <property type="match status" value="1"/>
</dbReference>
<dbReference type="GO" id="GO:0005524">
    <property type="term" value="F:ATP binding"/>
    <property type="evidence" value="ECO:0007669"/>
    <property type="project" value="UniProtKB-KW"/>
</dbReference>
<dbReference type="CDD" id="cd14014">
    <property type="entry name" value="STKc_PknB_like"/>
    <property type="match status" value="1"/>
</dbReference>
<dbReference type="Gene3D" id="1.10.510.10">
    <property type="entry name" value="Transferase(Phosphotransferase) domain 1"/>
    <property type="match status" value="1"/>
</dbReference>
<feature type="compositionally biased region" description="Basic residues" evidence="7">
    <location>
        <begin position="242"/>
        <end position="251"/>
    </location>
</feature>
<feature type="region of interest" description="Disordered" evidence="7">
    <location>
        <begin position="233"/>
        <end position="274"/>
    </location>
</feature>
<feature type="transmembrane region" description="Helical" evidence="8">
    <location>
        <begin position="548"/>
        <end position="571"/>
    </location>
</feature>
<evidence type="ECO:0000256" key="3">
    <source>
        <dbReference type="ARBA" id="ARBA00022679"/>
    </source>
</evidence>
<feature type="domain" description="Protein kinase" evidence="9">
    <location>
        <begin position="174"/>
        <end position="501"/>
    </location>
</feature>
<evidence type="ECO:0000256" key="1">
    <source>
        <dbReference type="ARBA" id="ARBA00012513"/>
    </source>
</evidence>
<keyword evidence="5 10" id="KW-0418">Kinase</keyword>
<feature type="compositionally biased region" description="Low complexity" evidence="7">
    <location>
        <begin position="254"/>
        <end position="270"/>
    </location>
</feature>